<evidence type="ECO:0000256" key="3">
    <source>
        <dbReference type="ARBA" id="ARBA00022840"/>
    </source>
</evidence>
<dbReference type="PROSITE" id="PS00675">
    <property type="entry name" value="SIGMA54_INTERACT_1"/>
    <property type="match status" value="1"/>
</dbReference>
<evidence type="ECO:0000259" key="9">
    <source>
        <dbReference type="PROSITE" id="PS50112"/>
    </source>
</evidence>
<dbReference type="PROSITE" id="PS50113">
    <property type="entry name" value="PAC"/>
    <property type="match status" value="1"/>
</dbReference>
<dbReference type="CDD" id="cd00130">
    <property type="entry name" value="PAS"/>
    <property type="match status" value="1"/>
</dbReference>
<dbReference type="SUPFAM" id="SSF52540">
    <property type="entry name" value="P-loop containing nucleoside triphosphate hydrolases"/>
    <property type="match status" value="1"/>
</dbReference>
<dbReference type="InterPro" id="IPR035965">
    <property type="entry name" value="PAS-like_dom_sf"/>
</dbReference>
<dbReference type="InterPro" id="IPR030828">
    <property type="entry name" value="HTH_TyrR"/>
</dbReference>
<feature type="domain" description="PAC" evidence="10">
    <location>
        <begin position="76"/>
        <end position="128"/>
    </location>
</feature>
<reference evidence="11 12" key="1">
    <citation type="submission" date="2020-06" db="EMBL/GenBank/DDBJ databases">
        <title>Genomic analysis of Salicibibacter sp. NKC5-3.</title>
        <authorList>
            <person name="Oh Y.J."/>
        </authorList>
    </citation>
    <scope>NUCLEOTIDE SEQUENCE [LARGE SCALE GENOMIC DNA]</scope>
    <source>
        <strain evidence="11 12">NKC5-3</strain>
    </source>
</reference>
<dbReference type="PROSITE" id="PS50112">
    <property type="entry name" value="PAS"/>
    <property type="match status" value="1"/>
</dbReference>
<dbReference type="Proteomes" id="UP000595823">
    <property type="component" value="Chromosome"/>
</dbReference>
<dbReference type="InterPro" id="IPR009057">
    <property type="entry name" value="Homeodomain-like_sf"/>
</dbReference>
<dbReference type="PROSITE" id="PS50045">
    <property type="entry name" value="SIGMA54_INTERACT_4"/>
    <property type="match status" value="1"/>
</dbReference>
<dbReference type="Pfam" id="PF00158">
    <property type="entry name" value="Sigma54_activat"/>
    <property type="match status" value="1"/>
</dbReference>
<evidence type="ECO:0000313" key="12">
    <source>
        <dbReference type="Proteomes" id="UP000595823"/>
    </source>
</evidence>
<dbReference type="Gene3D" id="1.10.8.60">
    <property type="match status" value="1"/>
</dbReference>
<keyword evidence="2" id="KW-0058">Aromatic hydrocarbons catabolism</keyword>
<dbReference type="Pfam" id="PF18024">
    <property type="entry name" value="HTH_50"/>
    <property type="match status" value="1"/>
</dbReference>
<dbReference type="FunFam" id="3.40.50.300:FF:000006">
    <property type="entry name" value="DNA-binding transcriptional regulator NtrC"/>
    <property type="match status" value="1"/>
</dbReference>
<dbReference type="InterPro" id="IPR002078">
    <property type="entry name" value="Sigma_54_int"/>
</dbReference>
<dbReference type="GO" id="GO:0006355">
    <property type="term" value="P:regulation of DNA-templated transcription"/>
    <property type="evidence" value="ECO:0007669"/>
    <property type="project" value="InterPro"/>
</dbReference>
<dbReference type="PANTHER" id="PTHR32071">
    <property type="entry name" value="TRANSCRIPTIONAL REGULATORY PROTEIN"/>
    <property type="match status" value="1"/>
</dbReference>
<dbReference type="InterPro" id="IPR025662">
    <property type="entry name" value="Sigma_54_int_dom_ATP-bd_1"/>
</dbReference>
<dbReference type="PANTHER" id="PTHR32071:SF57">
    <property type="entry name" value="C4-DICARBOXYLATE TRANSPORT TRANSCRIPTIONAL REGULATORY PROTEIN DCTD"/>
    <property type="match status" value="1"/>
</dbReference>
<evidence type="ECO:0000256" key="1">
    <source>
        <dbReference type="ARBA" id="ARBA00022741"/>
    </source>
</evidence>
<evidence type="ECO:0000256" key="7">
    <source>
        <dbReference type="SAM" id="Coils"/>
    </source>
</evidence>
<keyword evidence="1" id="KW-0547">Nucleotide-binding</keyword>
<evidence type="ECO:0000256" key="5">
    <source>
        <dbReference type="ARBA" id="ARBA00023163"/>
    </source>
</evidence>
<dbReference type="Gene3D" id="3.30.450.20">
    <property type="entry name" value="PAS domain"/>
    <property type="match status" value="1"/>
</dbReference>
<dbReference type="InterPro" id="IPR058031">
    <property type="entry name" value="AAA_lid_NorR"/>
</dbReference>
<dbReference type="Pfam" id="PF13426">
    <property type="entry name" value="PAS_9"/>
    <property type="match status" value="1"/>
</dbReference>
<feature type="coiled-coil region" evidence="7">
    <location>
        <begin position="119"/>
        <end position="146"/>
    </location>
</feature>
<dbReference type="InterPro" id="IPR027417">
    <property type="entry name" value="P-loop_NTPase"/>
</dbReference>
<dbReference type="NCBIfam" id="TIGR00229">
    <property type="entry name" value="sensory_box"/>
    <property type="match status" value="1"/>
</dbReference>
<dbReference type="Gene3D" id="3.40.50.300">
    <property type="entry name" value="P-loop containing nucleotide triphosphate hydrolases"/>
    <property type="match status" value="1"/>
</dbReference>
<dbReference type="AlphaFoldDB" id="A0A7T6Z311"/>
<gene>
    <name evidence="11" type="ORF">HUG15_09420</name>
</gene>
<proteinExistence type="predicted"/>
<keyword evidence="5" id="KW-0804">Transcription</keyword>
<feature type="domain" description="PAS" evidence="9">
    <location>
        <begin position="9"/>
        <end position="59"/>
    </location>
</feature>
<dbReference type="RefSeq" id="WP_200128396.1">
    <property type="nucleotide sequence ID" value="NZ_CP054705.1"/>
</dbReference>
<keyword evidence="7" id="KW-0175">Coiled coil</keyword>
<dbReference type="KEGG" id="scia:HUG15_09420"/>
<name>A0A7T6Z311_9BACI</name>
<sequence>MNEIGNDLLHVEMDGILKASNDNIVIADGDGQVLKVSPNCEVIYGESQSYLVGKSVFELEKEDIFVPSVTARVLKERKDVQLMQRTVSHRVVMATGIPIYDDNKNIIRIISFSHDLTEIHKLREDYEQLQVKMQQYQSEIAELKEKDSSNRDVVVKSKKMKRIMHLIKQVAKSDATVLLTGETGVGKNVFAQPLHDNSERKEEQLIEVNCGAVPPNLFESEMFGYEAGSFTGANKKGKAGLIEMADQGTLFLDEIGELPLEIQVKLLQVLQNKKVARIGGNGSIEVDFRLVVATNQNLENKVKKGEFRQDLFYRLNVIPVEIPSLRERKEDIYQLMHHYLSKFNEKYQTNKILNSTTVKALINYDWPGNVRELENLLERLVIISDSLTIYPPDLPFVNEEDHPDEDWSTLEAFESRGLTLLEALEEVEQKWLRRAYQQYKSTYEMAEFLGLSQPTIVRRLN</sequence>
<evidence type="ECO:0000259" key="10">
    <source>
        <dbReference type="PROSITE" id="PS50113"/>
    </source>
</evidence>
<dbReference type="GO" id="GO:0003677">
    <property type="term" value="F:DNA binding"/>
    <property type="evidence" value="ECO:0007669"/>
    <property type="project" value="UniProtKB-KW"/>
</dbReference>
<dbReference type="CDD" id="cd00009">
    <property type="entry name" value="AAA"/>
    <property type="match status" value="1"/>
</dbReference>
<protein>
    <recommendedName>
        <fullName evidence="6">HTH-type transcriptional regulatory protein TyrR</fullName>
    </recommendedName>
</protein>
<keyword evidence="3" id="KW-0067">ATP-binding</keyword>
<keyword evidence="12" id="KW-1185">Reference proteome</keyword>
<evidence type="ECO:0000313" key="11">
    <source>
        <dbReference type="EMBL" id="QQK75762.1"/>
    </source>
</evidence>
<dbReference type="SMART" id="SM00382">
    <property type="entry name" value="AAA"/>
    <property type="match status" value="1"/>
</dbReference>
<dbReference type="InterPro" id="IPR000700">
    <property type="entry name" value="PAS-assoc_C"/>
</dbReference>
<evidence type="ECO:0000256" key="2">
    <source>
        <dbReference type="ARBA" id="ARBA00022797"/>
    </source>
</evidence>
<evidence type="ECO:0000256" key="6">
    <source>
        <dbReference type="ARBA" id="ARBA00029500"/>
    </source>
</evidence>
<dbReference type="PROSITE" id="PS00688">
    <property type="entry name" value="SIGMA54_INTERACT_3"/>
    <property type="match status" value="1"/>
</dbReference>
<feature type="domain" description="Sigma-54 factor interaction" evidence="8">
    <location>
        <begin position="153"/>
        <end position="382"/>
    </location>
</feature>
<dbReference type="InterPro" id="IPR000014">
    <property type="entry name" value="PAS"/>
</dbReference>
<dbReference type="InterPro" id="IPR003593">
    <property type="entry name" value="AAA+_ATPase"/>
</dbReference>
<evidence type="ECO:0000256" key="4">
    <source>
        <dbReference type="ARBA" id="ARBA00023015"/>
    </source>
</evidence>
<dbReference type="EMBL" id="CP054705">
    <property type="protein sequence ID" value="QQK75762.1"/>
    <property type="molecule type" value="Genomic_DNA"/>
</dbReference>
<dbReference type="InterPro" id="IPR025944">
    <property type="entry name" value="Sigma_54_int_dom_CS"/>
</dbReference>
<accession>A0A7T6Z311</accession>
<dbReference type="GO" id="GO:0005524">
    <property type="term" value="F:ATP binding"/>
    <property type="evidence" value="ECO:0007669"/>
    <property type="project" value="UniProtKB-KW"/>
</dbReference>
<dbReference type="SUPFAM" id="SSF46689">
    <property type="entry name" value="Homeodomain-like"/>
    <property type="match status" value="1"/>
</dbReference>
<dbReference type="Pfam" id="PF25601">
    <property type="entry name" value="AAA_lid_14"/>
    <property type="match status" value="1"/>
</dbReference>
<keyword evidence="4" id="KW-0805">Transcription regulation</keyword>
<dbReference type="SUPFAM" id="SSF55785">
    <property type="entry name" value="PYP-like sensor domain (PAS domain)"/>
    <property type="match status" value="1"/>
</dbReference>
<evidence type="ECO:0000259" key="8">
    <source>
        <dbReference type="PROSITE" id="PS50045"/>
    </source>
</evidence>
<organism evidence="11 12">
    <name type="scientific">Salicibibacter cibarius</name>
    <dbReference type="NCBI Taxonomy" id="2743000"/>
    <lineage>
        <taxon>Bacteria</taxon>
        <taxon>Bacillati</taxon>
        <taxon>Bacillota</taxon>
        <taxon>Bacilli</taxon>
        <taxon>Bacillales</taxon>
        <taxon>Bacillaceae</taxon>
        <taxon>Salicibibacter</taxon>
    </lineage>
</organism>
<dbReference type="Gene3D" id="1.10.10.60">
    <property type="entry name" value="Homeodomain-like"/>
    <property type="match status" value="1"/>
</dbReference>